<accession>A0ABT4AIL2</accession>
<keyword evidence="1" id="KW-0808">Transferase</keyword>
<name>A0ABT4AIL2_9BACT</name>
<dbReference type="GO" id="GO:0016301">
    <property type="term" value="F:kinase activity"/>
    <property type="evidence" value="ECO:0007669"/>
    <property type="project" value="UniProtKB-KW"/>
</dbReference>
<keyword evidence="2" id="KW-1185">Reference proteome</keyword>
<dbReference type="SUPFAM" id="SSF55874">
    <property type="entry name" value="ATPase domain of HSP90 chaperone/DNA topoisomerase II/histidine kinase"/>
    <property type="match status" value="1"/>
</dbReference>
<dbReference type="EMBL" id="JAPNKA010000001">
    <property type="protein sequence ID" value="MCY1081034.1"/>
    <property type="molecule type" value="Genomic_DNA"/>
</dbReference>
<evidence type="ECO:0000313" key="2">
    <source>
        <dbReference type="Proteomes" id="UP001207654"/>
    </source>
</evidence>
<proteinExistence type="predicted"/>
<keyword evidence="1" id="KW-0418">Kinase</keyword>
<dbReference type="Proteomes" id="UP001207654">
    <property type="component" value="Unassembled WGS sequence"/>
</dbReference>
<sequence length="190" mass="20434">MKPDTKHKARGEAMSAVAMACWPRQTTVTSDEGRDHLSAVSSLDGANVQNLDLCALARHALALLHATGHVESTEVGLELPDEPVFARVSRRRMEQVMLHLLTDAVQERRSMGATARAVRLVVEPQDDFGDYGPTLQVRYAARGGEPLPGLTAARELVESLGGQLAVKTHGLTGTTVTISVELEDQGTASW</sequence>
<evidence type="ECO:0000313" key="1">
    <source>
        <dbReference type="EMBL" id="MCY1081034.1"/>
    </source>
</evidence>
<gene>
    <name evidence="1" type="ORF">OV287_41955</name>
</gene>
<reference evidence="1 2" key="1">
    <citation type="submission" date="2022-11" db="EMBL/GenBank/DDBJ databases">
        <title>Minimal conservation of predation-associated metabolite biosynthetic gene clusters underscores biosynthetic potential of Myxococcota including descriptions for ten novel species: Archangium lansinium sp. nov., Myxococcus landrumus sp. nov., Nannocystis bai.</title>
        <authorList>
            <person name="Ahearne A."/>
            <person name="Stevens C."/>
            <person name="Phillips K."/>
        </authorList>
    </citation>
    <scope>NUCLEOTIDE SEQUENCE [LARGE SCALE GENOMIC DNA]</scope>
    <source>
        <strain evidence="1 2">MIWBW</strain>
    </source>
</reference>
<protein>
    <submittedName>
        <fullName evidence="1">Sensor histidine kinase</fullName>
    </submittedName>
</protein>
<dbReference type="Gene3D" id="3.30.565.10">
    <property type="entry name" value="Histidine kinase-like ATPase, C-terminal domain"/>
    <property type="match status" value="1"/>
</dbReference>
<comment type="caution">
    <text evidence="1">The sequence shown here is derived from an EMBL/GenBank/DDBJ whole genome shotgun (WGS) entry which is preliminary data.</text>
</comment>
<dbReference type="InterPro" id="IPR036890">
    <property type="entry name" value="HATPase_C_sf"/>
</dbReference>
<dbReference type="RefSeq" id="WP_267539650.1">
    <property type="nucleotide sequence ID" value="NZ_JAPNKA010000001.1"/>
</dbReference>
<organism evidence="1 2">
    <name type="scientific">Archangium lansingense</name>
    <dbReference type="NCBI Taxonomy" id="2995310"/>
    <lineage>
        <taxon>Bacteria</taxon>
        <taxon>Pseudomonadati</taxon>
        <taxon>Myxococcota</taxon>
        <taxon>Myxococcia</taxon>
        <taxon>Myxococcales</taxon>
        <taxon>Cystobacterineae</taxon>
        <taxon>Archangiaceae</taxon>
        <taxon>Archangium</taxon>
    </lineage>
</organism>